<dbReference type="InterPro" id="IPR004089">
    <property type="entry name" value="MCPsignal_dom"/>
</dbReference>
<feature type="transmembrane region" description="Helical" evidence="4">
    <location>
        <begin position="70"/>
        <end position="90"/>
    </location>
</feature>
<keyword evidence="3" id="KW-0175">Coiled coil</keyword>
<dbReference type="EMBL" id="JBHSDT010000008">
    <property type="protein sequence ID" value="MFC4404952.1"/>
    <property type="molecule type" value="Genomic_DNA"/>
</dbReference>
<proteinExistence type="predicted"/>
<dbReference type="Gene3D" id="1.10.287.950">
    <property type="entry name" value="Methyl-accepting chemotaxis protein"/>
    <property type="match status" value="1"/>
</dbReference>
<name>A0ABV8WYK2_9BACI</name>
<evidence type="ECO:0000313" key="7">
    <source>
        <dbReference type="Proteomes" id="UP001595882"/>
    </source>
</evidence>
<keyword evidence="7" id="KW-1185">Reference proteome</keyword>
<accession>A0ABV8WYK2</accession>
<evidence type="ECO:0000313" key="6">
    <source>
        <dbReference type="EMBL" id="MFC4404952.1"/>
    </source>
</evidence>
<feature type="transmembrane region" description="Helical" evidence="4">
    <location>
        <begin position="96"/>
        <end position="129"/>
    </location>
</feature>
<organism evidence="6 7">
    <name type="scientific">Gracilibacillus xinjiangensis</name>
    <dbReference type="NCBI Taxonomy" id="1193282"/>
    <lineage>
        <taxon>Bacteria</taxon>
        <taxon>Bacillati</taxon>
        <taxon>Bacillota</taxon>
        <taxon>Bacilli</taxon>
        <taxon>Bacillales</taxon>
        <taxon>Bacillaceae</taxon>
        <taxon>Gracilibacillus</taxon>
    </lineage>
</organism>
<reference evidence="7" key="1">
    <citation type="journal article" date="2019" name="Int. J. Syst. Evol. Microbiol.">
        <title>The Global Catalogue of Microorganisms (GCM) 10K type strain sequencing project: providing services to taxonomists for standard genome sequencing and annotation.</title>
        <authorList>
            <consortium name="The Broad Institute Genomics Platform"/>
            <consortium name="The Broad Institute Genome Sequencing Center for Infectious Disease"/>
            <person name="Wu L."/>
            <person name="Ma J."/>
        </authorList>
    </citation>
    <scope>NUCLEOTIDE SEQUENCE [LARGE SCALE GENOMIC DNA]</scope>
    <source>
        <strain evidence="7">CCUG 37865</strain>
    </source>
</reference>
<feature type="coiled-coil region" evidence="3">
    <location>
        <begin position="282"/>
        <end position="309"/>
    </location>
</feature>
<dbReference type="RefSeq" id="WP_390254053.1">
    <property type="nucleotide sequence ID" value="NZ_JBHSDT010000008.1"/>
</dbReference>
<dbReference type="Proteomes" id="UP001595882">
    <property type="component" value="Unassembled WGS sequence"/>
</dbReference>
<keyword evidence="4" id="KW-0812">Transmembrane</keyword>
<dbReference type="Pfam" id="PF00015">
    <property type="entry name" value="MCPsignal"/>
    <property type="match status" value="1"/>
</dbReference>
<feature type="transmembrane region" description="Helical" evidence="4">
    <location>
        <begin position="45"/>
        <end position="65"/>
    </location>
</feature>
<feature type="domain" description="Methyl-accepting transducer" evidence="5">
    <location>
        <begin position="211"/>
        <end position="461"/>
    </location>
</feature>
<feature type="coiled-coil region" evidence="3">
    <location>
        <begin position="359"/>
        <end position="386"/>
    </location>
</feature>
<dbReference type="SMART" id="SM00283">
    <property type="entry name" value="MA"/>
    <property type="match status" value="1"/>
</dbReference>
<keyword evidence="4" id="KW-0472">Membrane</keyword>
<gene>
    <name evidence="6" type="ORF">ACFOY7_17925</name>
</gene>
<comment type="caution">
    <text evidence="6">The sequence shown here is derived from an EMBL/GenBank/DDBJ whole genome shotgun (WGS) entry which is preliminary data.</text>
</comment>
<feature type="transmembrane region" description="Helical" evidence="4">
    <location>
        <begin position="141"/>
        <end position="165"/>
    </location>
</feature>
<feature type="coiled-coil region" evidence="3">
    <location>
        <begin position="439"/>
        <end position="470"/>
    </location>
</feature>
<evidence type="ECO:0000259" key="5">
    <source>
        <dbReference type="PROSITE" id="PS50111"/>
    </source>
</evidence>
<keyword evidence="1 2" id="KW-0807">Transducer</keyword>
<evidence type="ECO:0000256" key="2">
    <source>
        <dbReference type="PROSITE-ProRule" id="PRU00284"/>
    </source>
</evidence>
<dbReference type="PANTHER" id="PTHR32089:SF112">
    <property type="entry name" value="LYSOZYME-LIKE PROTEIN-RELATED"/>
    <property type="match status" value="1"/>
</dbReference>
<dbReference type="PANTHER" id="PTHR32089">
    <property type="entry name" value="METHYL-ACCEPTING CHEMOTAXIS PROTEIN MCPB"/>
    <property type="match status" value="1"/>
</dbReference>
<dbReference type="SUPFAM" id="SSF58104">
    <property type="entry name" value="Methyl-accepting chemotaxis protein (MCP) signaling domain"/>
    <property type="match status" value="1"/>
</dbReference>
<evidence type="ECO:0000256" key="1">
    <source>
        <dbReference type="ARBA" id="ARBA00023224"/>
    </source>
</evidence>
<keyword evidence="4" id="KW-1133">Transmembrane helix</keyword>
<evidence type="ECO:0000256" key="3">
    <source>
        <dbReference type="SAM" id="Coils"/>
    </source>
</evidence>
<dbReference type="PROSITE" id="PS50111">
    <property type="entry name" value="CHEMOTAXIS_TRANSDUC_2"/>
    <property type="match status" value="1"/>
</dbReference>
<evidence type="ECO:0000256" key="4">
    <source>
        <dbReference type="SAM" id="Phobius"/>
    </source>
</evidence>
<protein>
    <submittedName>
        <fullName evidence="6">Methyl-accepting chemotaxis protein</fullName>
    </submittedName>
</protein>
<feature type="transmembrane region" description="Helical" evidence="4">
    <location>
        <begin position="21"/>
        <end position="39"/>
    </location>
</feature>
<sequence>MNTRSKQLQLEDIKKKNILTLATFSFSLICAMILAFVQGAAEKGIYYGIELIILVVSYTLIRYILRKDRIYPYFIVVISFLFSYIGINLFGSNLSILVILFFLLFLTTIFLLLPVFVIGFVLGAIGIIYNSLAAHAEVQYLNDNLSLVLVTYFLSGVIAGVLIYLNRNQFNQIESMLETAEKESIEKEKNQVILEQHVNSITEKITVVNQKVQGNVQSQAEISEAISEITTGSTIQNEKISDIAQSLQNMLAQALKMLNETGSLKQDFDSAMEISYNGDALSKELSNNMKEFHQHIQELSNAFQSLSNNIKETNSFSQDIINVSQQTNLLALNASIEAARAGEAGKGFAVVAEEIRKLAEVTNKAAEKITSNLAELNETNDSALEIMNENIKMVQSNQDRTEQVNQAFSGLTEHLDKTNQRFTSFQQLAVNVKDDSSIIEQATNELAAIIEQASAALEEMSATVENINIQNETIGHEMKETELEAKNILSKKLI</sequence>